<dbReference type="Proteomes" id="UP000187486">
    <property type="component" value="Unassembled WGS sequence"/>
</dbReference>
<keyword evidence="2" id="KW-1185">Reference proteome</keyword>
<protein>
    <submittedName>
        <fullName evidence="1">Uncharacterized protein</fullName>
    </submittedName>
</protein>
<organism evidence="1 2">
    <name type="scientific">Amycolatopsis coloradensis</name>
    <dbReference type="NCBI Taxonomy" id="76021"/>
    <lineage>
        <taxon>Bacteria</taxon>
        <taxon>Bacillati</taxon>
        <taxon>Actinomycetota</taxon>
        <taxon>Actinomycetes</taxon>
        <taxon>Pseudonocardiales</taxon>
        <taxon>Pseudonocardiaceae</taxon>
        <taxon>Amycolatopsis</taxon>
    </lineage>
</organism>
<dbReference type="AlphaFoldDB" id="A0A1R0KWI7"/>
<evidence type="ECO:0000313" key="1">
    <source>
        <dbReference type="EMBL" id="OLZ53370.1"/>
    </source>
</evidence>
<evidence type="ECO:0000313" key="2">
    <source>
        <dbReference type="Proteomes" id="UP000187486"/>
    </source>
</evidence>
<gene>
    <name evidence="1" type="ORF">BS329_11255</name>
</gene>
<accession>A0A1R0KWI7</accession>
<sequence>MEVGDSATHLGSPHGLRFSQFTGFGLGSGFDFELCVPQPVTRRPTLDFLLCVFKLGLGTIQFRQGLVGLVSGTSSCRRTAFRVLPIACAEQYSCPLADGLRTGRECSFGSFAALDVSIEPFG</sequence>
<reference evidence="1 2" key="1">
    <citation type="submission" date="2016-01" db="EMBL/GenBank/DDBJ databases">
        <title>Amycolatopsis coloradensis genome sequencing and assembly.</title>
        <authorList>
            <person name="Mayilraj S."/>
        </authorList>
    </citation>
    <scope>NUCLEOTIDE SEQUENCE [LARGE SCALE GENOMIC DNA]</scope>
    <source>
        <strain evidence="1 2">DSM 44225</strain>
    </source>
</reference>
<name>A0A1R0KWI7_9PSEU</name>
<proteinExistence type="predicted"/>
<dbReference type="EMBL" id="MQUQ01000005">
    <property type="protein sequence ID" value="OLZ53370.1"/>
    <property type="molecule type" value="Genomic_DNA"/>
</dbReference>
<comment type="caution">
    <text evidence="1">The sequence shown here is derived from an EMBL/GenBank/DDBJ whole genome shotgun (WGS) entry which is preliminary data.</text>
</comment>